<comment type="caution">
    <text evidence="1">The sequence shown here is derived from an EMBL/GenBank/DDBJ whole genome shotgun (WGS) entry which is preliminary data.</text>
</comment>
<dbReference type="EMBL" id="BOOI01000033">
    <property type="protein sequence ID" value="GIH85243.1"/>
    <property type="molecule type" value="Genomic_DNA"/>
</dbReference>
<evidence type="ECO:0000313" key="1">
    <source>
        <dbReference type="EMBL" id="GIH85243.1"/>
    </source>
</evidence>
<evidence type="ECO:0000313" key="2">
    <source>
        <dbReference type="Proteomes" id="UP000655044"/>
    </source>
</evidence>
<accession>A0A8J3S8E1</accession>
<reference evidence="1" key="1">
    <citation type="submission" date="2021-01" db="EMBL/GenBank/DDBJ databases">
        <title>Whole genome shotgun sequence of Planobispora rosea NBRC 15558.</title>
        <authorList>
            <person name="Komaki H."/>
            <person name="Tamura T."/>
        </authorList>
    </citation>
    <scope>NUCLEOTIDE SEQUENCE</scope>
    <source>
        <strain evidence="1">NBRC 15558</strain>
    </source>
</reference>
<name>A0A8J3S8E1_PLARO</name>
<sequence>MILNYWGHATRISEVLGHALRAGAWSTSRLWLHSQLVTVLHNHGLAACRRNWRLLDGREQAYLAGRPAEGSDSELDWVKRQMMREGLDCLTRLLGLRVPVIVSVHRPFGAREARGHQVVLLGRGDGHVWYHDPAEREGRQLRLPVAAFMANWRGTAIIAAPRDHPALDPAPS</sequence>
<dbReference type="Proteomes" id="UP000655044">
    <property type="component" value="Unassembled WGS sequence"/>
</dbReference>
<evidence type="ECO:0008006" key="3">
    <source>
        <dbReference type="Google" id="ProtNLM"/>
    </source>
</evidence>
<proteinExistence type="predicted"/>
<protein>
    <recommendedName>
        <fullName evidence="3">Peptidase C39-like domain-containing protein</fullName>
    </recommendedName>
</protein>
<organism evidence="1 2">
    <name type="scientific">Planobispora rosea</name>
    <dbReference type="NCBI Taxonomy" id="35762"/>
    <lineage>
        <taxon>Bacteria</taxon>
        <taxon>Bacillati</taxon>
        <taxon>Actinomycetota</taxon>
        <taxon>Actinomycetes</taxon>
        <taxon>Streptosporangiales</taxon>
        <taxon>Streptosporangiaceae</taxon>
        <taxon>Planobispora</taxon>
    </lineage>
</organism>
<dbReference type="Gene3D" id="3.90.70.10">
    <property type="entry name" value="Cysteine proteinases"/>
    <property type="match status" value="1"/>
</dbReference>
<gene>
    <name evidence="1" type="ORF">Pro02_36510</name>
</gene>
<keyword evidence="2" id="KW-1185">Reference proteome</keyword>
<dbReference type="AlphaFoldDB" id="A0A8J3S8E1"/>